<comment type="caution">
    <text evidence="4">The sequence shown here is derived from an EMBL/GenBank/DDBJ whole genome shotgun (WGS) entry which is preliminary data.</text>
</comment>
<evidence type="ECO:0000259" key="3">
    <source>
        <dbReference type="Pfam" id="PF03816"/>
    </source>
</evidence>
<dbReference type="Pfam" id="PF03816">
    <property type="entry name" value="LytR_cpsA_psr"/>
    <property type="match status" value="1"/>
</dbReference>
<reference evidence="4 5" key="1">
    <citation type="submission" date="2021-12" db="EMBL/GenBank/DDBJ databases">
        <title>Genome sequence of Kibdelosporangium philippinense ATCC 49844.</title>
        <authorList>
            <person name="Fedorov E.A."/>
            <person name="Omeragic M."/>
            <person name="Shalygina K.F."/>
            <person name="Maclea K.S."/>
        </authorList>
    </citation>
    <scope>NUCLEOTIDE SEQUENCE [LARGE SCALE GENOMIC DNA]</scope>
    <source>
        <strain evidence="4 5">ATCC 49844</strain>
    </source>
</reference>
<dbReference type="InterPro" id="IPR004474">
    <property type="entry name" value="LytR_CpsA_psr"/>
</dbReference>
<evidence type="ECO:0000313" key="4">
    <source>
        <dbReference type="EMBL" id="MCE7010783.1"/>
    </source>
</evidence>
<dbReference type="Gene3D" id="3.40.630.190">
    <property type="entry name" value="LCP protein"/>
    <property type="match status" value="1"/>
</dbReference>
<keyword evidence="2" id="KW-0472">Membrane</keyword>
<dbReference type="EMBL" id="JAJVCN010000004">
    <property type="protein sequence ID" value="MCE7010783.1"/>
    <property type="molecule type" value="Genomic_DNA"/>
</dbReference>
<dbReference type="PANTHER" id="PTHR33392:SF6">
    <property type="entry name" value="POLYISOPRENYL-TEICHOIC ACID--PEPTIDOGLYCAN TEICHOIC ACID TRANSFERASE TAGU"/>
    <property type="match status" value="1"/>
</dbReference>
<gene>
    <name evidence="4" type="ORF">LWC34_49480</name>
</gene>
<evidence type="ECO:0000256" key="2">
    <source>
        <dbReference type="SAM" id="Phobius"/>
    </source>
</evidence>
<keyword evidence="2" id="KW-0812">Transmembrane</keyword>
<accession>A0ABS8ZU86</accession>
<dbReference type="NCBIfam" id="TIGR00350">
    <property type="entry name" value="lytR_cpsA_psr"/>
    <property type="match status" value="1"/>
</dbReference>
<dbReference type="InterPro" id="IPR050922">
    <property type="entry name" value="LytR/CpsA/Psr_CW_biosynth"/>
</dbReference>
<protein>
    <submittedName>
        <fullName evidence="4">LCP family protein</fullName>
    </submittedName>
</protein>
<comment type="similarity">
    <text evidence="1">Belongs to the LytR/CpsA/Psr (LCP) family.</text>
</comment>
<dbReference type="PANTHER" id="PTHR33392">
    <property type="entry name" value="POLYISOPRENYL-TEICHOIC ACID--PEPTIDOGLYCAN TEICHOIC ACID TRANSFERASE TAGU"/>
    <property type="match status" value="1"/>
</dbReference>
<dbReference type="RefSeq" id="WP_233732991.1">
    <property type="nucleotide sequence ID" value="NZ_JAJVCN010000004.1"/>
</dbReference>
<sequence>MTNDELLIRQAIAAEAEQAVDPGTVLTALRQGAKPRRKRIWIVAVAGGAVAAGIAAVVIPLTASRAAAPPATSETVNPPVVVAETTVLLMGLDVINIPDTIVLAKLGADGSIRAVSLPRDSHTASGYRLNSYYAKAGGGDNGAKAMVAEAEKLTGIRAEHYVTITQAGFVNAVSAIGGVEVCLKTAAKDRYSNADFRAGKQILNGDQAMAFIRQRHGLPQGDLDRITRHQAFLRGLAAKLTGIDAEQKAALATALLREVKADPSFDVLDFAKRLSGQTSFSVATVPVGPTTTGPAGDTLTVNPEQARRFTAERLSGQPSDGPECVN</sequence>
<feature type="transmembrane region" description="Helical" evidence="2">
    <location>
        <begin position="40"/>
        <end position="63"/>
    </location>
</feature>
<evidence type="ECO:0000256" key="1">
    <source>
        <dbReference type="ARBA" id="ARBA00006068"/>
    </source>
</evidence>
<evidence type="ECO:0000313" key="5">
    <source>
        <dbReference type="Proteomes" id="UP001521150"/>
    </source>
</evidence>
<name>A0ABS8ZU86_9PSEU</name>
<proteinExistence type="inferred from homology"/>
<keyword evidence="2" id="KW-1133">Transmembrane helix</keyword>
<feature type="domain" description="Cell envelope-related transcriptional attenuator" evidence="3">
    <location>
        <begin position="99"/>
        <end position="240"/>
    </location>
</feature>
<organism evidence="4 5">
    <name type="scientific">Kibdelosporangium philippinense</name>
    <dbReference type="NCBI Taxonomy" id="211113"/>
    <lineage>
        <taxon>Bacteria</taxon>
        <taxon>Bacillati</taxon>
        <taxon>Actinomycetota</taxon>
        <taxon>Actinomycetes</taxon>
        <taxon>Pseudonocardiales</taxon>
        <taxon>Pseudonocardiaceae</taxon>
        <taxon>Kibdelosporangium</taxon>
    </lineage>
</organism>
<keyword evidence="5" id="KW-1185">Reference proteome</keyword>
<dbReference type="Proteomes" id="UP001521150">
    <property type="component" value="Unassembled WGS sequence"/>
</dbReference>